<keyword evidence="4" id="KW-0645">Protease</keyword>
<keyword evidence="7" id="KW-0862">Zinc</keyword>
<keyword evidence="10 11" id="KW-0472">Membrane</keyword>
<evidence type="ECO:0000256" key="7">
    <source>
        <dbReference type="ARBA" id="ARBA00022833"/>
    </source>
</evidence>
<comment type="caution">
    <text evidence="13">The sequence shown here is derived from an EMBL/GenBank/DDBJ whole genome shotgun (WGS) entry which is preliminary data.</text>
</comment>
<dbReference type="GO" id="GO:0006508">
    <property type="term" value="P:proteolysis"/>
    <property type="evidence" value="ECO:0007669"/>
    <property type="project" value="UniProtKB-KW"/>
</dbReference>
<evidence type="ECO:0000256" key="2">
    <source>
        <dbReference type="ARBA" id="ARBA00004141"/>
    </source>
</evidence>
<evidence type="ECO:0000256" key="4">
    <source>
        <dbReference type="ARBA" id="ARBA00022670"/>
    </source>
</evidence>
<dbReference type="PATRIC" id="fig|1076.23.peg.5962"/>
<evidence type="ECO:0000256" key="8">
    <source>
        <dbReference type="ARBA" id="ARBA00022989"/>
    </source>
</evidence>
<keyword evidence="6" id="KW-0378">Hydrolase</keyword>
<feature type="domain" description="Peptidase M50" evidence="12">
    <location>
        <begin position="8"/>
        <end position="194"/>
    </location>
</feature>
<evidence type="ECO:0000256" key="6">
    <source>
        <dbReference type="ARBA" id="ARBA00022801"/>
    </source>
</evidence>
<dbReference type="AlphaFoldDB" id="A0A0D7E7W2"/>
<evidence type="ECO:0000256" key="11">
    <source>
        <dbReference type="SAM" id="Phobius"/>
    </source>
</evidence>
<keyword evidence="5 11" id="KW-0812">Transmembrane</keyword>
<evidence type="ECO:0000256" key="10">
    <source>
        <dbReference type="ARBA" id="ARBA00023136"/>
    </source>
</evidence>
<comment type="cofactor">
    <cofactor evidence="1">
        <name>Zn(2+)</name>
        <dbReference type="ChEBI" id="CHEBI:29105"/>
    </cofactor>
</comment>
<feature type="transmembrane region" description="Helical" evidence="11">
    <location>
        <begin position="189"/>
        <end position="210"/>
    </location>
</feature>
<accession>A0A0D7E7W2</accession>
<evidence type="ECO:0000256" key="5">
    <source>
        <dbReference type="ARBA" id="ARBA00022692"/>
    </source>
</evidence>
<dbReference type="RefSeq" id="WP_044416731.1">
    <property type="nucleotide sequence ID" value="NZ_JXXE01000570.1"/>
</dbReference>
<keyword evidence="8 11" id="KW-1133">Transmembrane helix</keyword>
<feature type="transmembrane region" description="Helical" evidence="11">
    <location>
        <begin position="98"/>
        <end position="118"/>
    </location>
</feature>
<proteinExistence type="inferred from homology"/>
<dbReference type="InterPro" id="IPR004387">
    <property type="entry name" value="Pept_M50_Zn"/>
</dbReference>
<evidence type="ECO:0000313" key="14">
    <source>
        <dbReference type="Proteomes" id="UP000032515"/>
    </source>
</evidence>
<comment type="subcellular location">
    <subcellularLocation>
        <location evidence="2">Membrane</location>
        <topology evidence="2">Multi-pass membrane protein</topology>
    </subcellularLocation>
</comment>
<evidence type="ECO:0000256" key="3">
    <source>
        <dbReference type="ARBA" id="ARBA00007931"/>
    </source>
</evidence>
<organism evidence="13 14">
    <name type="scientific">Rhodopseudomonas palustris</name>
    <dbReference type="NCBI Taxonomy" id="1076"/>
    <lineage>
        <taxon>Bacteria</taxon>
        <taxon>Pseudomonadati</taxon>
        <taxon>Pseudomonadota</taxon>
        <taxon>Alphaproteobacteria</taxon>
        <taxon>Hyphomicrobiales</taxon>
        <taxon>Nitrobacteraceae</taxon>
        <taxon>Rhodopseudomonas</taxon>
    </lineage>
</organism>
<dbReference type="InterPro" id="IPR008915">
    <property type="entry name" value="Peptidase_M50"/>
</dbReference>
<feature type="transmembrane region" description="Helical" evidence="11">
    <location>
        <begin position="138"/>
        <end position="168"/>
    </location>
</feature>
<feature type="transmembrane region" description="Helical" evidence="11">
    <location>
        <begin position="6"/>
        <end position="26"/>
    </location>
</feature>
<dbReference type="GO" id="GO:0004222">
    <property type="term" value="F:metalloendopeptidase activity"/>
    <property type="evidence" value="ECO:0007669"/>
    <property type="project" value="InterPro"/>
</dbReference>
<evidence type="ECO:0000256" key="1">
    <source>
        <dbReference type="ARBA" id="ARBA00001947"/>
    </source>
</evidence>
<dbReference type="OrthoDB" id="9781963at2"/>
<sequence>MYYDIAIAIFAVYGILAIHELGHLVVARAFGIRTFGLTLGVGPKLVGFRCPLGVHWTIAALPIGSSCKLSAVAGAGPDNVQTAPAGRALADTSIGERAAIYAAGPVMNICVAVGLIGARSWSNGEFSLSWIERAEATTIALIAGISILIGLFNLLPILPLDGGVLALLALEARRGKPLSRRSESHFRTVGQGLITAASVSIAILFALRYWHLI</sequence>
<gene>
    <name evidence="13" type="ORF">OO17_24560</name>
</gene>
<evidence type="ECO:0000259" key="12">
    <source>
        <dbReference type="Pfam" id="PF02163"/>
    </source>
</evidence>
<evidence type="ECO:0000313" key="13">
    <source>
        <dbReference type="EMBL" id="KIZ36585.1"/>
    </source>
</evidence>
<name>A0A0D7E7W2_RHOPL</name>
<reference evidence="13 14" key="1">
    <citation type="submission" date="2014-11" db="EMBL/GenBank/DDBJ databases">
        <title>Genomics and ecophysiology of heterotrophic nitrogen fixing bacteria isolated from estuarine surface water.</title>
        <authorList>
            <person name="Bentzon-Tilia M."/>
            <person name="Severin I."/>
            <person name="Hansen L.H."/>
            <person name="Riemann L."/>
        </authorList>
    </citation>
    <scope>NUCLEOTIDE SEQUENCE [LARGE SCALE GENOMIC DNA]</scope>
    <source>
        <strain evidence="13 14">BAL398</strain>
    </source>
</reference>
<dbReference type="GO" id="GO:0016020">
    <property type="term" value="C:membrane"/>
    <property type="evidence" value="ECO:0007669"/>
    <property type="project" value="UniProtKB-SubCell"/>
</dbReference>
<dbReference type="Proteomes" id="UP000032515">
    <property type="component" value="Unassembled WGS sequence"/>
</dbReference>
<dbReference type="PANTHER" id="PTHR42837">
    <property type="entry name" value="REGULATOR OF SIGMA-E PROTEASE RSEP"/>
    <property type="match status" value="1"/>
</dbReference>
<dbReference type="PANTHER" id="PTHR42837:SF2">
    <property type="entry name" value="MEMBRANE METALLOPROTEASE ARASP2, CHLOROPLASTIC-RELATED"/>
    <property type="match status" value="1"/>
</dbReference>
<dbReference type="Pfam" id="PF02163">
    <property type="entry name" value="Peptidase_M50"/>
    <property type="match status" value="1"/>
</dbReference>
<evidence type="ECO:0000256" key="9">
    <source>
        <dbReference type="ARBA" id="ARBA00023049"/>
    </source>
</evidence>
<protein>
    <recommendedName>
        <fullName evidence="12">Peptidase M50 domain-containing protein</fullName>
    </recommendedName>
</protein>
<dbReference type="EMBL" id="JXXE01000570">
    <property type="protein sequence ID" value="KIZ36585.1"/>
    <property type="molecule type" value="Genomic_DNA"/>
</dbReference>
<dbReference type="CDD" id="cd06163">
    <property type="entry name" value="S2P-M50_PDZ_RseP-like"/>
    <property type="match status" value="1"/>
</dbReference>
<keyword evidence="9" id="KW-0482">Metalloprotease</keyword>
<comment type="similarity">
    <text evidence="3">Belongs to the peptidase M50B family.</text>
</comment>